<dbReference type="SUPFAM" id="SSF52540">
    <property type="entry name" value="P-loop containing nucleoside triphosphate hydrolases"/>
    <property type="match status" value="1"/>
</dbReference>
<dbReference type="KEGG" id="mnv:MNVI_32840"/>
<evidence type="ECO:0000313" key="15">
    <source>
        <dbReference type="Proteomes" id="UP000466894"/>
    </source>
</evidence>
<dbReference type="GO" id="GO:0003743">
    <property type="term" value="F:translation initiation factor activity"/>
    <property type="evidence" value="ECO:0007669"/>
    <property type="project" value="UniProtKB-UniRule"/>
</dbReference>
<dbReference type="SUPFAM" id="SSF50447">
    <property type="entry name" value="Translation proteins"/>
    <property type="match status" value="2"/>
</dbReference>
<evidence type="ECO:0000256" key="6">
    <source>
        <dbReference type="ARBA" id="ARBA00022741"/>
    </source>
</evidence>
<dbReference type="InterPro" id="IPR005225">
    <property type="entry name" value="Small_GTP-bd"/>
</dbReference>
<dbReference type="PANTHER" id="PTHR43381:SF5">
    <property type="entry name" value="TR-TYPE G DOMAIN-CONTAINING PROTEIN"/>
    <property type="match status" value="1"/>
</dbReference>
<dbReference type="Gene3D" id="3.40.50.10050">
    <property type="entry name" value="Translation initiation factor IF- 2, domain 3"/>
    <property type="match status" value="1"/>
</dbReference>
<dbReference type="NCBIfam" id="TIGR00231">
    <property type="entry name" value="small_GTP"/>
    <property type="match status" value="1"/>
</dbReference>
<evidence type="ECO:0000259" key="13">
    <source>
        <dbReference type="PROSITE" id="PS51722"/>
    </source>
</evidence>
<feature type="compositionally biased region" description="Low complexity" evidence="12">
    <location>
        <begin position="85"/>
        <end position="116"/>
    </location>
</feature>
<dbReference type="Gene3D" id="1.10.10.2480">
    <property type="match status" value="1"/>
</dbReference>
<organism evidence="14 15">
    <name type="scientific">Mycobacterium noviomagense</name>
    <dbReference type="NCBI Taxonomy" id="459858"/>
    <lineage>
        <taxon>Bacteria</taxon>
        <taxon>Bacillati</taxon>
        <taxon>Actinomycetota</taxon>
        <taxon>Actinomycetes</taxon>
        <taxon>Mycobacteriales</taxon>
        <taxon>Mycobacteriaceae</taxon>
        <taxon>Mycobacterium</taxon>
    </lineage>
</organism>
<proteinExistence type="inferred from homology"/>
<keyword evidence="8 10" id="KW-0342">GTP-binding</keyword>
<evidence type="ECO:0000256" key="7">
    <source>
        <dbReference type="ARBA" id="ARBA00022917"/>
    </source>
</evidence>
<dbReference type="RefSeq" id="WP_163748104.1">
    <property type="nucleotide sequence ID" value="NZ_AP022583.1"/>
</dbReference>
<evidence type="ECO:0000256" key="10">
    <source>
        <dbReference type="HAMAP-Rule" id="MF_00100"/>
    </source>
</evidence>
<dbReference type="NCBIfam" id="TIGR00487">
    <property type="entry name" value="IF-2"/>
    <property type="match status" value="1"/>
</dbReference>
<feature type="binding site" evidence="10">
    <location>
        <begin position="510"/>
        <end position="513"/>
    </location>
    <ligand>
        <name>GTP</name>
        <dbReference type="ChEBI" id="CHEBI:37565"/>
    </ligand>
</feature>
<dbReference type="Pfam" id="PF11987">
    <property type="entry name" value="IF-2"/>
    <property type="match status" value="1"/>
</dbReference>
<comment type="caution">
    <text evidence="10">Lacks conserved residue(s) required for the propagation of feature annotation.</text>
</comment>
<dbReference type="Pfam" id="PF00009">
    <property type="entry name" value="GTP_EFTU"/>
    <property type="match status" value="1"/>
</dbReference>
<feature type="compositionally biased region" description="Gly residues" evidence="12">
    <location>
        <begin position="216"/>
        <end position="241"/>
    </location>
</feature>
<name>A0A7I7PHB3_9MYCO</name>
<feature type="compositionally biased region" description="Low complexity" evidence="12">
    <location>
        <begin position="56"/>
        <end position="66"/>
    </location>
</feature>
<dbReference type="SUPFAM" id="SSF52156">
    <property type="entry name" value="Initiation factor IF2/eIF5b, domain 3"/>
    <property type="match status" value="1"/>
</dbReference>
<dbReference type="Pfam" id="PF04760">
    <property type="entry name" value="IF2_N"/>
    <property type="match status" value="2"/>
</dbReference>
<dbReference type="FunFam" id="2.40.30.10:FF:000007">
    <property type="entry name" value="Translation initiation factor IF-2"/>
    <property type="match status" value="1"/>
</dbReference>
<dbReference type="PANTHER" id="PTHR43381">
    <property type="entry name" value="TRANSLATION INITIATION FACTOR IF-2-RELATED"/>
    <property type="match status" value="1"/>
</dbReference>
<dbReference type="InterPro" id="IPR044145">
    <property type="entry name" value="IF2_II"/>
</dbReference>
<feature type="compositionally biased region" description="Basic residues" evidence="12">
    <location>
        <begin position="276"/>
        <end position="285"/>
    </location>
</feature>
<dbReference type="PROSITE" id="PS01176">
    <property type="entry name" value="IF2"/>
    <property type="match status" value="1"/>
</dbReference>
<evidence type="ECO:0000313" key="14">
    <source>
        <dbReference type="EMBL" id="BBY07966.1"/>
    </source>
</evidence>
<dbReference type="CDD" id="cd03702">
    <property type="entry name" value="IF2_mtIF2_II"/>
    <property type="match status" value="1"/>
</dbReference>
<dbReference type="InterPro" id="IPR023115">
    <property type="entry name" value="TIF_IF2_dom3"/>
</dbReference>
<dbReference type="InterPro" id="IPR006847">
    <property type="entry name" value="IF2_N"/>
</dbReference>
<dbReference type="HAMAP" id="MF_00100_B">
    <property type="entry name" value="IF_2_B"/>
    <property type="match status" value="1"/>
</dbReference>
<dbReference type="InterPro" id="IPR009000">
    <property type="entry name" value="Transl_B-barrel_sf"/>
</dbReference>
<sequence length="901" mass="94290">MAGKARVHELAKELGVTSKEVLARLSEQGEFVKSASSTVEAPVARRLRESFGGGKAAAAKAADGAAKAGGNGEATAAKRAGSDGAVATEAKTAAPKPAEPAAAEPPAAPAASAAPPVEQPPAPTRPGPTPGPRPSPGPKPGIRTPRVGNNPFSTAQPVERPIPRPQVPRPGIPRPGAPRPGMSPGSMPPRPGGPAGPAGVQGRPPRPGAPRPAPGGRPGAPTGGRAGGGGGPYRGGGGGVGAPPAGGFRGRPGGGGRPGQRGGAAGAFGRPGGAPKRGRKSKRQKRQEYDSMQAPVVGGVRLPHGNGETIRLARGASLSDFAEKIDANPAALVQALFNLGEMVTATQSVGDETLELLGSEMNYNVQVVSPEDEDRELLESFDLTYGEDEGTEEDLQIRPPVVTVMGHVDHGKTRLLDTIRQTNVREAEAGGITQHIGAYQVAVEHDGIERPITFIDTPGHEAFTAMRARGAKATDIAILVVAADDGVMPQTVEAINHAQAADVPIVVAVNKIDKEGADPAKIRGQLTEYGLVPEEFGGDTMFVDISAKQGTNIEQLLEAVLLTADAALDLRANPEMEAQGVVIEAQLDRGRGPVATVLVQRGTLHVGDSVVAGDAYGRVRRMVDEHGEDVEAALPSRPVQVIGFTSVPGAGDNFLVVDEDRIARQIADRRSARKRNALAARTRKRISLEDLDSALKETSQLNLILKGDNAGTVEALEEALMGIQVDDEVALRVIDRGVGAITETNVNLASASDAIIIGFNVRAEGKATELANREGVEIRYYSVIYQAIDDIEKALRGLLKPIYEEVQLGRAEVRALFRSSKVGLIAGCLVTSGSVRRNSKARLLRDNIVVTENLTIQSLRREKDDVTEVRDGYECGLTLGYADIKEGDVIETYELVQKERG</sequence>
<dbReference type="InterPro" id="IPR000795">
    <property type="entry name" value="T_Tr_GTP-bd_dom"/>
</dbReference>
<feature type="compositionally biased region" description="Pro residues" evidence="12">
    <location>
        <begin position="204"/>
        <end position="215"/>
    </location>
</feature>
<keyword evidence="5 10" id="KW-0396">Initiation factor</keyword>
<evidence type="ECO:0000256" key="11">
    <source>
        <dbReference type="RuleBase" id="RU000644"/>
    </source>
</evidence>
<dbReference type="PRINTS" id="PR00315">
    <property type="entry name" value="ELONGATNFCT"/>
</dbReference>
<feature type="binding site" evidence="10">
    <location>
        <begin position="456"/>
        <end position="460"/>
    </location>
    <ligand>
        <name>GTP</name>
        <dbReference type="ChEBI" id="CHEBI:37565"/>
    </ligand>
</feature>
<dbReference type="FunFam" id="2.40.30.10:FF:000008">
    <property type="entry name" value="Translation initiation factor IF-2"/>
    <property type="match status" value="1"/>
</dbReference>
<evidence type="ECO:0000256" key="9">
    <source>
        <dbReference type="ARBA" id="ARBA00025162"/>
    </source>
</evidence>
<keyword evidence="7 10" id="KW-0648">Protein biosynthesis</keyword>
<dbReference type="CDD" id="cd01887">
    <property type="entry name" value="IF2_eIF5B"/>
    <property type="match status" value="1"/>
</dbReference>
<dbReference type="Proteomes" id="UP000466894">
    <property type="component" value="Chromosome"/>
</dbReference>
<evidence type="ECO:0000256" key="1">
    <source>
        <dbReference type="ARBA" id="ARBA00004496"/>
    </source>
</evidence>
<evidence type="ECO:0000256" key="5">
    <source>
        <dbReference type="ARBA" id="ARBA00022540"/>
    </source>
</evidence>
<dbReference type="Gene3D" id="3.40.50.300">
    <property type="entry name" value="P-loop containing nucleotide triphosphate hydrolases"/>
    <property type="match status" value="1"/>
</dbReference>
<comment type="similarity">
    <text evidence="2 10 11">Belongs to the TRAFAC class translation factor GTPase superfamily. Classic translation factor GTPase family. IF-2 subfamily.</text>
</comment>
<dbReference type="InterPro" id="IPR053905">
    <property type="entry name" value="EF-G-like_DII"/>
</dbReference>
<dbReference type="PROSITE" id="PS51722">
    <property type="entry name" value="G_TR_2"/>
    <property type="match status" value="1"/>
</dbReference>
<dbReference type="FunFam" id="1.10.10.2480:FF:000003">
    <property type="entry name" value="Translation initiation factor IF-2"/>
    <property type="match status" value="1"/>
</dbReference>
<evidence type="ECO:0000256" key="2">
    <source>
        <dbReference type="ARBA" id="ARBA00007733"/>
    </source>
</evidence>
<gene>
    <name evidence="10" type="primary">infB</name>
    <name evidence="14" type="ORF">MNVI_32840</name>
</gene>
<accession>A0A7I7PHB3</accession>
<dbReference type="Pfam" id="PF22042">
    <property type="entry name" value="EF-G_D2"/>
    <property type="match status" value="1"/>
</dbReference>
<reference evidence="14 15" key="1">
    <citation type="journal article" date="2019" name="Emerg. Microbes Infect.">
        <title>Comprehensive subspecies identification of 175 nontuberculous mycobacteria species based on 7547 genomic profiles.</title>
        <authorList>
            <person name="Matsumoto Y."/>
            <person name="Kinjo T."/>
            <person name="Motooka D."/>
            <person name="Nabeya D."/>
            <person name="Jung N."/>
            <person name="Uechi K."/>
            <person name="Horii T."/>
            <person name="Iida T."/>
            <person name="Fujita J."/>
            <person name="Nakamura S."/>
        </authorList>
    </citation>
    <scope>NUCLEOTIDE SEQUENCE [LARGE SCALE GENOMIC DNA]</scope>
    <source>
        <strain evidence="14 15">JCM 16367</strain>
    </source>
</reference>
<dbReference type="CDD" id="cd03692">
    <property type="entry name" value="mtIF2_IVc"/>
    <property type="match status" value="1"/>
</dbReference>
<evidence type="ECO:0000256" key="4">
    <source>
        <dbReference type="ARBA" id="ARBA00022490"/>
    </source>
</evidence>
<dbReference type="InterPro" id="IPR027417">
    <property type="entry name" value="P-loop_NTPase"/>
</dbReference>
<dbReference type="GO" id="GO:0005525">
    <property type="term" value="F:GTP binding"/>
    <property type="evidence" value="ECO:0007669"/>
    <property type="project" value="UniProtKB-KW"/>
</dbReference>
<dbReference type="InterPro" id="IPR000178">
    <property type="entry name" value="TF_IF2_bacterial-like"/>
</dbReference>
<evidence type="ECO:0000256" key="3">
    <source>
        <dbReference type="ARBA" id="ARBA00020675"/>
    </source>
</evidence>
<dbReference type="InterPro" id="IPR036925">
    <property type="entry name" value="TIF_IF2_dom3_sf"/>
</dbReference>
<feature type="compositionally biased region" description="Pro residues" evidence="12">
    <location>
        <begin position="163"/>
        <end position="178"/>
    </location>
</feature>
<dbReference type="FunFam" id="3.40.50.300:FF:000019">
    <property type="entry name" value="Translation initiation factor IF-2"/>
    <property type="match status" value="1"/>
</dbReference>
<dbReference type="EMBL" id="AP022583">
    <property type="protein sequence ID" value="BBY07966.1"/>
    <property type="molecule type" value="Genomic_DNA"/>
</dbReference>
<keyword evidence="4 10" id="KW-0963">Cytoplasm</keyword>
<dbReference type="AlphaFoldDB" id="A0A7I7PHB3"/>
<comment type="function">
    <text evidence="9 10 11">One of the essential components for the initiation of protein synthesis. Protects formylmethionyl-tRNA from spontaneous hydrolysis and promotes its binding to the 30S ribosomal subunits. Also involved in the hydrolysis of GTP during the formation of the 70S ribosomal complex.</text>
</comment>
<feature type="region of interest" description="Disordered" evidence="12">
    <location>
        <begin position="51"/>
        <end position="302"/>
    </location>
</feature>
<feature type="binding site" evidence="10">
    <location>
        <begin position="406"/>
        <end position="413"/>
    </location>
    <ligand>
        <name>GTP</name>
        <dbReference type="ChEBI" id="CHEBI:37565"/>
    </ligand>
</feature>
<feature type="domain" description="Tr-type G" evidence="13">
    <location>
        <begin position="397"/>
        <end position="568"/>
    </location>
</feature>
<evidence type="ECO:0000256" key="8">
    <source>
        <dbReference type="ARBA" id="ARBA00023134"/>
    </source>
</evidence>
<feature type="compositionally biased region" description="Pro residues" evidence="12">
    <location>
        <begin position="117"/>
        <end position="139"/>
    </location>
</feature>
<comment type="subcellular location">
    <subcellularLocation>
        <location evidence="1 10">Cytoplasm</location>
    </subcellularLocation>
</comment>
<dbReference type="Gene3D" id="2.40.30.10">
    <property type="entry name" value="Translation factors"/>
    <property type="match status" value="2"/>
</dbReference>
<evidence type="ECO:0000256" key="12">
    <source>
        <dbReference type="SAM" id="MobiDB-lite"/>
    </source>
</evidence>
<protein>
    <recommendedName>
        <fullName evidence="3 10">Translation initiation factor IF-2</fullName>
    </recommendedName>
</protein>
<dbReference type="InterPro" id="IPR015760">
    <property type="entry name" value="TIF_IF2"/>
</dbReference>
<feature type="compositionally biased region" description="Gly residues" evidence="12">
    <location>
        <begin position="247"/>
        <end position="272"/>
    </location>
</feature>
<dbReference type="FunFam" id="3.40.50.10050:FF:000001">
    <property type="entry name" value="Translation initiation factor IF-2"/>
    <property type="match status" value="1"/>
</dbReference>
<keyword evidence="6 10" id="KW-0547">Nucleotide-binding</keyword>
<dbReference type="GO" id="GO:0005829">
    <property type="term" value="C:cytosol"/>
    <property type="evidence" value="ECO:0007669"/>
    <property type="project" value="TreeGrafter"/>
</dbReference>
<dbReference type="GO" id="GO:0003924">
    <property type="term" value="F:GTPase activity"/>
    <property type="evidence" value="ECO:0007669"/>
    <property type="project" value="UniProtKB-UniRule"/>
</dbReference>